<gene>
    <name evidence="3" type="ORF">DFH01_23860</name>
</gene>
<comment type="caution">
    <text evidence="3">The sequence shown here is derived from an EMBL/GenBank/DDBJ whole genome shotgun (WGS) entry which is preliminary data.</text>
</comment>
<dbReference type="PANTHER" id="PTHR47396:SF1">
    <property type="entry name" value="ATP-DEPENDENT HELICASE IRC3-RELATED"/>
    <property type="match status" value="1"/>
</dbReference>
<dbReference type="PROSITE" id="PS51192">
    <property type="entry name" value="HELICASE_ATP_BIND_1"/>
    <property type="match status" value="1"/>
</dbReference>
<dbReference type="InterPro" id="IPR006935">
    <property type="entry name" value="Helicase/UvrB_N"/>
</dbReference>
<evidence type="ECO:0000313" key="4">
    <source>
        <dbReference type="Proteomes" id="UP000245765"/>
    </source>
</evidence>
<dbReference type="SMART" id="SM00490">
    <property type="entry name" value="HELICc"/>
    <property type="match status" value="1"/>
</dbReference>
<protein>
    <submittedName>
        <fullName evidence="3">Helicase</fullName>
    </submittedName>
</protein>
<keyword evidence="3" id="KW-0347">Helicase</keyword>
<dbReference type="EMBL" id="QGNA01000006">
    <property type="protein sequence ID" value="PWS34578.1"/>
    <property type="molecule type" value="Genomic_DNA"/>
</dbReference>
<organism evidence="3 4">
    <name type="scientific">Falsiroseomonas bella</name>
    <dbReference type="NCBI Taxonomy" id="2184016"/>
    <lineage>
        <taxon>Bacteria</taxon>
        <taxon>Pseudomonadati</taxon>
        <taxon>Pseudomonadota</taxon>
        <taxon>Alphaproteobacteria</taxon>
        <taxon>Acetobacterales</taxon>
        <taxon>Roseomonadaceae</taxon>
        <taxon>Falsiroseomonas</taxon>
    </lineage>
</organism>
<keyword evidence="3" id="KW-0378">Hydrolase</keyword>
<dbReference type="AlphaFoldDB" id="A0A317FAS8"/>
<dbReference type="Proteomes" id="UP000245765">
    <property type="component" value="Unassembled WGS sequence"/>
</dbReference>
<dbReference type="InterPro" id="IPR018886">
    <property type="entry name" value="UPF0547"/>
</dbReference>
<dbReference type="Pfam" id="PF10571">
    <property type="entry name" value="UPF0547"/>
    <property type="match status" value="1"/>
</dbReference>
<feature type="domain" description="Helicase C-terminal" evidence="2">
    <location>
        <begin position="220"/>
        <end position="375"/>
    </location>
</feature>
<evidence type="ECO:0000259" key="2">
    <source>
        <dbReference type="PROSITE" id="PS51194"/>
    </source>
</evidence>
<reference evidence="4" key="1">
    <citation type="submission" date="2018-05" db="EMBL/GenBank/DDBJ databases">
        <authorList>
            <person name="Du Z."/>
            <person name="Wang X."/>
        </authorList>
    </citation>
    <scope>NUCLEOTIDE SEQUENCE [LARGE SCALE GENOMIC DNA]</scope>
    <source>
        <strain evidence="4">CQN31</strain>
    </source>
</reference>
<evidence type="ECO:0000313" key="3">
    <source>
        <dbReference type="EMBL" id="PWS34578.1"/>
    </source>
</evidence>
<dbReference type="RefSeq" id="WP_109873029.1">
    <property type="nucleotide sequence ID" value="NZ_QGNA01000006.1"/>
</dbReference>
<dbReference type="GO" id="GO:0003677">
    <property type="term" value="F:DNA binding"/>
    <property type="evidence" value="ECO:0007669"/>
    <property type="project" value="InterPro"/>
</dbReference>
<dbReference type="PROSITE" id="PS51194">
    <property type="entry name" value="HELICASE_CTER"/>
    <property type="match status" value="1"/>
</dbReference>
<accession>A0A317FAS8</accession>
<name>A0A317FAS8_9PROT</name>
<dbReference type="InterPro" id="IPR014001">
    <property type="entry name" value="Helicase_ATP-bd"/>
</dbReference>
<keyword evidence="3" id="KW-0547">Nucleotide-binding</keyword>
<dbReference type="InterPro" id="IPR027417">
    <property type="entry name" value="P-loop_NTPase"/>
</dbReference>
<evidence type="ECO:0000259" key="1">
    <source>
        <dbReference type="PROSITE" id="PS51192"/>
    </source>
</evidence>
<dbReference type="SMART" id="SM00487">
    <property type="entry name" value="DEXDc"/>
    <property type="match status" value="1"/>
</dbReference>
<dbReference type="GO" id="GO:0004386">
    <property type="term" value="F:helicase activity"/>
    <property type="evidence" value="ECO:0007669"/>
    <property type="project" value="UniProtKB-KW"/>
</dbReference>
<dbReference type="GO" id="GO:0005524">
    <property type="term" value="F:ATP binding"/>
    <property type="evidence" value="ECO:0007669"/>
    <property type="project" value="InterPro"/>
</dbReference>
<dbReference type="InterPro" id="IPR050742">
    <property type="entry name" value="Helicase_Restrict-Modif_Enz"/>
</dbReference>
<proteinExistence type="predicted"/>
<feature type="domain" description="Helicase ATP-binding" evidence="1">
    <location>
        <begin position="15"/>
        <end position="169"/>
    </location>
</feature>
<sequence>MILRPRQKLFVERSLQALDTRGDTLAVAPTGAGKTVMLSATVAQRLGGGGKAAVLAHRDELTAQNRSKFHRVAPGITTSVVDAAEKSWAGQVTFAMVPTLTRPANLDAMPTLDLLVIDEAHHAVADSYRRIVDRALQRNPACHIYGVTATPNRGDKRGLRAVFSNVADQIRLGELIGSGHLAAPRTFVIDVGVAEELRGVRRSGDDFDMGEVARIMDTVPVTDAVVRHWREKAGGRQTVVFCSTVAHAEHVAGAFNAAGIPTVVVRGDMPDGERRSVLAAYARGEAQVVVNVAVLTEGWDHPPTSCVVLLRPSSFKSTMIQMVGRGLRTVDPAEFPGIVKRDCIVLDFGTSSQIHGCLEQDVDLDSEPGQGEAPTKTCPSCEAEIPISVMECPICGHAFTPRERDTAPLTDFVMTELDLLRRSAFQWCDLFGDNAALLANGLHGWAGTFFLNGAWHAVGGAKGEQTRLLAIGERLVTLAAADDWLNTHETDETAHKSRRWLREPPTERQLAHLPPAARLDLGMTRYQASALLTFKFNRHDIRRLVMTAHPEPREQAA</sequence>
<keyword evidence="3" id="KW-0067">ATP-binding</keyword>
<keyword evidence="4" id="KW-1185">Reference proteome</keyword>
<dbReference type="Gene3D" id="3.40.50.300">
    <property type="entry name" value="P-loop containing nucleotide triphosphate hydrolases"/>
    <property type="match status" value="2"/>
</dbReference>
<dbReference type="PANTHER" id="PTHR47396">
    <property type="entry name" value="TYPE I RESTRICTION ENZYME ECOKI R PROTEIN"/>
    <property type="match status" value="1"/>
</dbReference>
<dbReference type="SUPFAM" id="SSF52540">
    <property type="entry name" value="P-loop containing nucleoside triphosphate hydrolases"/>
    <property type="match status" value="1"/>
</dbReference>
<dbReference type="InterPro" id="IPR001650">
    <property type="entry name" value="Helicase_C-like"/>
</dbReference>
<dbReference type="Pfam" id="PF00271">
    <property type="entry name" value="Helicase_C"/>
    <property type="match status" value="1"/>
</dbReference>
<dbReference type="GO" id="GO:0016787">
    <property type="term" value="F:hydrolase activity"/>
    <property type="evidence" value="ECO:0007669"/>
    <property type="project" value="InterPro"/>
</dbReference>
<dbReference type="OrthoDB" id="9803459at2"/>
<dbReference type="Pfam" id="PF04851">
    <property type="entry name" value="ResIII"/>
    <property type="match status" value="1"/>
</dbReference>
<dbReference type="GO" id="GO:0005829">
    <property type="term" value="C:cytosol"/>
    <property type="evidence" value="ECO:0007669"/>
    <property type="project" value="TreeGrafter"/>
</dbReference>